<dbReference type="RefSeq" id="YP_009370259.1">
    <property type="nucleotide sequence ID" value="NC_034787.1"/>
</dbReference>
<sequence length="93" mass="10917">MTNKKSIIKRIKTTERNRLQNKSYKTALKNSIKKCLLMIKMHEGDQYHEIDECLSFAYSKIDKAIKIGAIHKNNGARKKSYLNKQVYQLKTNK</sequence>
<keyword evidence="5 6" id="KW-0687">Ribonucleoprotein</keyword>
<protein>
    <recommendedName>
        <fullName evidence="6">Small ribosomal subunit protein bS20c</fullName>
    </recommendedName>
</protein>
<evidence type="ECO:0000256" key="3">
    <source>
        <dbReference type="ARBA" id="ARBA00022884"/>
    </source>
</evidence>
<keyword evidence="7" id="KW-0934">Plastid</keyword>
<comment type="function">
    <text evidence="6">Binds directly to 16S ribosomal RNA.</text>
</comment>
<evidence type="ECO:0000256" key="5">
    <source>
        <dbReference type="ARBA" id="ARBA00023274"/>
    </source>
</evidence>
<dbReference type="SUPFAM" id="SSF46992">
    <property type="entry name" value="Ribosomal protein S20"/>
    <property type="match status" value="1"/>
</dbReference>
<dbReference type="EMBL" id="KY709209">
    <property type="protein sequence ID" value="ARO90748.1"/>
    <property type="molecule type" value="Genomic_DNA"/>
</dbReference>
<dbReference type="GO" id="GO:0009507">
    <property type="term" value="C:chloroplast"/>
    <property type="evidence" value="ECO:0007669"/>
    <property type="project" value="UniProtKB-SubCell"/>
</dbReference>
<gene>
    <name evidence="6 7" type="primary">rps20</name>
</gene>
<dbReference type="AlphaFoldDB" id="A0A1Y9TM64"/>
<accession>A0A1Y9TM64</accession>
<dbReference type="GO" id="GO:0015935">
    <property type="term" value="C:small ribosomal subunit"/>
    <property type="evidence" value="ECO:0007669"/>
    <property type="project" value="TreeGrafter"/>
</dbReference>
<evidence type="ECO:0000313" key="7">
    <source>
        <dbReference type="EMBL" id="ARO90748.1"/>
    </source>
</evidence>
<dbReference type="HAMAP" id="MF_00500">
    <property type="entry name" value="Ribosomal_bS20"/>
    <property type="match status" value="1"/>
</dbReference>
<evidence type="ECO:0000256" key="4">
    <source>
        <dbReference type="ARBA" id="ARBA00022980"/>
    </source>
</evidence>
<keyword evidence="2 6" id="KW-0699">rRNA-binding</keyword>
<keyword evidence="3 6" id="KW-0694">RNA-binding</keyword>
<dbReference type="PANTHER" id="PTHR33398:SF1">
    <property type="entry name" value="SMALL RIBOSOMAL SUBUNIT PROTEIN BS20C"/>
    <property type="match status" value="1"/>
</dbReference>
<keyword evidence="4 6" id="KW-0689">Ribosomal protein</keyword>
<dbReference type="GeneID" id="32887447"/>
<dbReference type="InterPro" id="IPR002583">
    <property type="entry name" value="Ribosomal_bS20"/>
</dbReference>
<organism evidence="7">
    <name type="scientific">Bulboplastis apyrenoidosa</name>
    <dbReference type="NCBI Taxonomy" id="1070855"/>
    <lineage>
        <taxon>Eukaryota</taxon>
        <taxon>Rhodophyta</taxon>
        <taxon>Rhodellophyceae</taxon>
        <taxon>Dixoniellales</taxon>
        <taxon>Dixoniellaceae</taxon>
        <taxon>Bulboplastis</taxon>
    </lineage>
</organism>
<dbReference type="PANTHER" id="PTHR33398">
    <property type="entry name" value="30S RIBOSOMAL PROTEIN S20"/>
    <property type="match status" value="1"/>
</dbReference>
<evidence type="ECO:0000256" key="1">
    <source>
        <dbReference type="ARBA" id="ARBA00007634"/>
    </source>
</evidence>
<evidence type="ECO:0000256" key="6">
    <source>
        <dbReference type="HAMAP-Rule" id="MF_00500"/>
    </source>
</evidence>
<reference evidence="7" key="1">
    <citation type="submission" date="2017-03" db="EMBL/GenBank/DDBJ databases">
        <title>The new red algal subphylum Proteorhodophytina comprises the largest and most divergent plastid genomes known.</title>
        <authorList>
            <person name="Munoz-Gomez S.A."/>
            <person name="Mejia-Franco F.G."/>
            <person name="Durnin K."/>
            <person name="Morgan C."/>
            <person name="Grisdale C.J."/>
            <person name="Archibald J.M."/>
            <person name="Slamovits C.H."/>
        </authorList>
    </citation>
    <scope>NUCLEOTIDE SEQUENCE</scope>
    <source>
        <strain evidence="7">NIES-2742</strain>
    </source>
</reference>
<dbReference type="GO" id="GO:0005829">
    <property type="term" value="C:cytosol"/>
    <property type="evidence" value="ECO:0007669"/>
    <property type="project" value="TreeGrafter"/>
</dbReference>
<dbReference type="Gene3D" id="1.20.58.110">
    <property type="entry name" value="Ribosomal protein S20"/>
    <property type="match status" value="1"/>
</dbReference>
<proteinExistence type="inferred from homology"/>
<dbReference type="Pfam" id="PF01649">
    <property type="entry name" value="Ribosomal_S20p"/>
    <property type="match status" value="1"/>
</dbReference>
<comment type="similarity">
    <text evidence="1 6">Belongs to the bacterial ribosomal protein bS20 family.</text>
</comment>
<dbReference type="NCBIfam" id="TIGR00029">
    <property type="entry name" value="S20"/>
    <property type="match status" value="1"/>
</dbReference>
<evidence type="ECO:0000256" key="2">
    <source>
        <dbReference type="ARBA" id="ARBA00022730"/>
    </source>
</evidence>
<dbReference type="GO" id="GO:0006412">
    <property type="term" value="P:translation"/>
    <property type="evidence" value="ECO:0007669"/>
    <property type="project" value="UniProtKB-UniRule"/>
</dbReference>
<name>A0A1Y9TM64_9RHOD</name>
<keyword evidence="7" id="KW-0150">Chloroplast</keyword>
<dbReference type="InterPro" id="IPR036510">
    <property type="entry name" value="Ribosomal_bS20_sf"/>
</dbReference>
<geneLocation type="chloroplast" evidence="7"/>
<dbReference type="GO" id="GO:0070181">
    <property type="term" value="F:small ribosomal subunit rRNA binding"/>
    <property type="evidence" value="ECO:0007669"/>
    <property type="project" value="TreeGrafter"/>
</dbReference>
<comment type="subcellular location">
    <subcellularLocation>
        <location evidence="6">Plastid</location>
        <location evidence="6">Chloroplast</location>
    </subcellularLocation>
</comment>
<dbReference type="GO" id="GO:0003735">
    <property type="term" value="F:structural constituent of ribosome"/>
    <property type="evidence" value="ECO:0007669"/>
    <property type="project" value="InterPro"/>
</dbReference>